<feature type="compositionally biased region" description="Basic and acidic residues" evidence="1">
    <location>
        <begin position="17"/>
        <end position="47"/>
    </location>
</feature>
<evidence type="ECO:0000313" key="2">
    <source>
        <dbReference type="EMBL" id="KAH3783057.1"/>
    </source>
</evidence>
<feature type="compositionally biased region" description="Basic and acidic residues" evidence="1">
    <location>
        <begin position="107"/>
        <end position="120"/>
    </location>
</feature>
<dbReference type="Proteomes" id="UP000828390">
    <property type="component" value="Unassembled WGS sequence"/>
</dbReference>
<reference evidence="2" key="2">
    <citation type="submission" date="2020-11" db="EMBL/GenBank/DDBJ databases">
        <authorList>
            <person name="McCartney M.A."/>
            <person name="Auch B."/>
            <person name="Kono T."/>
            <person name="Mallez S."/>
            <person name="Becker A."/>
            <person name="Gohl D.M."/>
            <person name="Silverstein K.A.T."/>
            <person name="Koren S."/>
            <person name="Bechman K.B."/>
            <person name="Herman A."/>
            <person name="Abrahante J.E."/>
            <person name="Garbe J."/>
        </authorList>
    </citation>
    <scope>NUCLEOTIDE SEQUENCE</scope>
    <source>
        <strain evidence="2">Duluth1</strain>
        <tissue evidence="2">Whole animal</tissue>
    </source>
</reference>
<organism evidence="2 3">
    <name type="scientific">Dreissena polymorpha</name>
    <name type="common">Zebra mussel</name>
    <name type="synonym">Mytilus polymorpha</name>
    <dbReference type="NCBI Taxonomy" id="45954"/>
    <lineage>
        <taxon>Eukaryota</taxon>
        <taxon>Metazoa</taxon>
        <taxon>Spiralia</taxon>
        <taxon>Lophotrochozoa</taxon>
        <taxon>Mollusca</taxon>
        <taxon>Bivalvia</taxon>
        <taxon>Autobranchia</taxon>
        <taxon>Heteroconchia</taxon>
        <taxon>Euheterodonta</taxon>
        <taxon>Imparidentia</taxon>
        <taxon>Neoheterodontei</taxon>
        <taxon>Myida</taxon>
        <taxon>Dreissenoidea</taxon>
        <taxon>Dreissenidae</taxon>
        <taxon>Dreissena</taxon>
    </lineage>
</organism>
<evidence type="ECO:0000313" key="3">
    <source>
        <dbReference type="Proteomes" id="UP000828390"/>
    </source>
</evidence>
<comment type="caution">
    <text evidence="2">The sequence shown here is derived from an EMBL/GenBank/DDBJ whole genome shotgun (WGS) entry which is preliminary data.</text>
</comment>
<reference evidence="2" key="1">
    <citation type="journal article" date="2019" name="bioRxiv">
        <title>The Genome of the Zebra Mussel, Dreissena polymorpha: A Resource for Invasive Species Research.</title>
        <authorList>
            <person name="McCartney M.A."/>
            <person name="Auch B."/>
            <person name="Kono T."/>
            <person name="Mallez S."/>
            <person name="Zhang Y."/>
            <person name="Obille A."/>
            <person name="Becker A."/>
            <person name="Abrahante J.E."/>
            <person name="Garbe J."/>
            <person name="Badalamenti J.P."/>
            <person name="Herman A."/>
            <person name="Mangelson H."/>
            <person name="Liachko I."/>
            <person name="Sullivan S."/>
            <person name="Sone E.D."/>
            <person name="Koren S."/>
            <person name="Silverstein K.A.T."/>
            <person name="Beckman K.B."/>
            <person name="Gohl D.M."/>
        </authorList>
    </citation>
    <scope>NUCLEOTIDE SEQUENCE</scope>
    <source>
        <strain evidence="2">Duluth1</strain>
        <tissue evidence="2">Whole animal</tissue>
    </source>
</reference>
<feature type="region of interest" description="Disordered" evidence="1">
    <location>
        <begin position="107"/>
        <end position="130"/>
    </location>
</feature>
<protein>
    <submittedName>
        <fullName evidence="2">Uncharacterized protein</fullName>
    </submittedName>
</protein>
<keyword evidence="3" id="KW-1185">Reference proteome</keyword>
<accession>A0A9D4EML8</accession>
<evidence type="ECO:0000256" key="1">
    <source>
        <dbReference type="SAM" id="MobiDB-lite"/>
    </source>
</evidence>
<gene>
    <name evidence="2" type="ORF">DPMN_160985</name>
</gene>
<dbReference type="AlphaFoldDB" id="A0A9D4EML8"/>
<sequence>MPSAYESESDGNLGGSDENKFNTDKDGSECNSDDKNSFDVIENDERCTGNYGNDGESVDIQEYENGTGSNTNVEEEGTVTIEDMKWGSDTNMLYDEGSVLDTNKDYHEHCPYHESDEKTYDNGADSVQSS</sequence>
<proteinExistence type="predicted"/>
<dbReference type="EMBL" id="JAIWYP010000008">
    <property type="protein sequence ID" value="KAH3783057.1"/>
    <property type="molecule type" value="Genomic_DNA"/>
</dbReference>
<name>A0A9D4EML8_DREPO</name>
<feature type="region of interest" description="Disordered" evidence="1">
    <location>
        <begin position="1"/>
        <end position="74"/>
    </location>
</feature>